<gene>
    <name evidence="4" type="primary">LPAT3</name>
</gene>
<feature type="region of interest" description="Disordered" evidence="1">
    <location>
        <begin position="262"/>
        <end position="292"/>
    </location>
</feature>
<feature type="region of interest" description="Disordered" evidence="1">
    <location>
        <begin position="225"/>
        <end position="247"/>
    </location>
</feature>
<keyword evidence="4" id="KW-0808">Transferase</keyword>
<accession>A0A1Q2U6T5</accession>
<dbReference type="PANTHER" id="PTHR10983">
    <property type="entry name" value="1-ACYLGLYCEROL-3-PHOSPHATE ACYLTRANSFERASE-RELATED"/>
    <property type="match status" value="1"/>
</dbReference>
<evidence type="ECO:0000313" key="4">
    <source>
        <dbReference type="EMBL" id="BAW99691.1"/>
    </source>
</evidence>
<feature type="transmembrane region" description="Helical" evidence="2">
    <location>
        <begin position="12"/>
        <end position="37"/>
    </location>
</feature>
<reference evidence="4" key="1">
    <citation type="journal article" date="2017" name="Plant J.">
        <title>Differently localized lysophosphatidic acid acyltransferases crucial for triacylglycerol biosynthesis in the oleaginous alga Nannochloropsis.</title>
        <authorList>
            <person name="Nobusawa T."/>
            <person name="Hori K."/>
            <person name="Mori H."/>
            <person name="Kurokawa K."/>
            <person name="Ohta H."/>
        </authorList>
    </citation>
    <scope>NUCLEOTIDE SEQUENCE</scope>
    <source>
        <strain evidence="4">NIES-2145</strain>
    </source>
</reference>
<dbReference type="SMART" id="SM00563">
    <property type="entry name" value="PlsC"/>
    <property type="match status" value="1"/>
</dbReference>
<name>A0A1Q2U6T5_9STRA</name>
<keyword evidence="4" id="KW-0012">Acyltransferase</keyword>
<protein>
    <submittedName>
        <fullName evidence="4">Lysophosphatidate acyltransferase 3</fullName>
    </submittedName>
</protein>
<dbReference type="EMBL" id="LC107612">
    <property type="protein sequence ID" value="BAW99691.1"/>
    <property type="molecule type" value="mRNA"/>
</dbReference>
<evidence type="ECO:0000259" key="3">
    <source>
        <dbReference type="SMART" id="SM00563"/>
    </source>
</evidence>
<feature type="domain" description="Phospholipid/glycerol acyltransferase" evidence="3">
    <location>
        <begin position="86"/>
        <end position="208"/>
    </location>
</feature>
<dbReference type="Pfam" id="PF01553">
    <property type="entry name" value="Acyltransferase"/>
    <property type="match status" value="1"/>
</dbReference>
<feature type="compositionally biased region" description="Low complexity" evidence="1">
    <location>
        <begin position="235"/>
        <end position="247"/>
    </location>
</feature>
<dbReference type="GO" id="GO:0016746">
    <property type="term" value="F:acyltransferase activity"/>
    <property type="evidence" value="ECO:0007669"/>
    <property type="project" value="UniProtKB-KW"/>
</dbReference>
<dbReference type="AlphaFoldDB" id="A0A1Q2U6T5"/>
<keyword evidence="2" id="KW-1133">Transmembrane helix</keyword>
<sequence>MWGLLWKHMTLRLLFVSVCLVTSSIGANMMALALFLVIRPFSRSLYRRLVSQCVACMWIDALSLLLPGTNIHIAADSDMPDGITAGIVVANHQYEGDWWFMLMVARFLGLHGNVKIIVREGLKKIPLLGWLVRLVEYPFISSSWSLSRTNLFGLLRSFNADDFPVLLFQFPEGDRIDAKVRQQSLAFAAKEQRPHLLHVLLPRTTGFNTCIEALRTSHPPVYDMTIAIPGTTGQPSSSSSSSSPSAAAAAASPSAGAAAAAAAASNTSTNPSSNPPSSSSTDTSPAAAAAAAADAAAAESHDASLFHTFLRFCNGEGPRDVHIRLKRYSLNDVLADPHWLDTKWAEKDRVLTYFSRHACFPAPLPPHMANGGGSTQTHGGRGGPRGPAGSHAVVGAAGNAQYLRSFNSRKFKAETSFLALARLLLTPLCLPLLLLMACPLMTLYVCVSTVRRWLGEEIVFSPGGREGGREGDAVYESVNWSV</sequence>
<dbReference type="GO" id="GO:0012505">
    <property type="term" value="C:endomembrane system"/>
    <property type="evidence" value="ECO:0007669"/>
    <property type="project" value="TreeGrafter"/>
</dbReference>
<keyword evidence="2" id="KW-0472">Membrane</keyword>
<proteinExistence type="evidence at transcript level"/>
<feature type="region of interest" description="Disordered" evidence="1">
    <location>
        <begin position="369"/>
        <end position="390"/>
    </location>
</feature>
<dbReference type="SUPFAM" id="SSF69593">
    <property type="entry name" value="Glycerol-3-phosphate (1)-acyltransferase"/>
    <property type="match status" value="1"/>
</dbReference>
<feature type="transmembrane region" description="Helical" evidence="2">
    <location>
        <begin position="419"/>
        <end position="445"/>
    </location>
</feature>
<feature type="compositionally biased region" description="Gly residues" evidence="1">
    <location>
        <begin position="370"/>
        <end position="386"/>
    </location>
</feature>
<keyword evidence="2" id="KW-0812">Transmembrane</keyword>
<dbReference type="PANTHER" id="PTHR10983:SF16">
    <property type="entry name" value="LYSOCARDIOLIPIN ACYLTRANSFERASE 1"/>
    <property type="match status" value="1"/>
</dbReference>
<evidence type="ECO:0000256" key="2">
    <source>
        <dbReference type="SAM" id="Phobius"/>
    </source>
</evidence>
<organism evidence="4">
    <name type="scientific">Nannochloropsis oceanica</name>
    <dbReference type="NCBI Taxonomy" id="145522"/>
    <lineage>
        <taxon>Eukaryota</taxon>
        <taxon>Sar</taxon>
        <taxon>Stramenopiles</taxon>
        <taxon>Ochrophyta</taxon>
        <taxon>Eustigmatophyceae</taxon>
        <taxon>Eustigmatales</taxon>
        <taxon>Monodopsidaceae</taxon>
        <taxon>Nannochloropsis</taxon>
    </lineage>
</organism>
<dbReference type="InterPro" id="IPR002123">
    <property type="entry name" value="Plipid/glycerol_acylTrfase"/>
</dbReference>
<dbReference type="CDD" id="cd07990">
    <property type="entry name" value="LPLAT_LCLAT1-like"/>
    <property type="match status" value="1"/>
</dbReference>
<evidence type="ECO:0000256" key="1">
    <source>
        <dbReference type="SAM" id="MobiDB-lite"/>
    </source>
</evidence>